<dbReference type="GO" id="GO:0016020">
    <property type="term" value="C:membrane"/>
    <property type="evidence" value="ECO:0007669"/>
    <property type="project" value="TreeGrafter"/>
</dbReference>
<feature type="region of interest" description="Disordered" evidence="1">
    <location>
        <begin position="355"/>
        <end position="391"/>
    </location>
</feature>
<dbReference type="InterPro" id="IPR026705">
    <property type="entry name" value="Hid-1/Ecm30"/>
</dbReference>
<dbReference type="FunCoup" id="A0A1Y2FXA6">
    <property type="interactions" value="4"/>
</dbReference>
<dbReference type="InParanoid" id="A0A1Y2FXA6"/>
<dbReference type="PANTHER" id="PTHR21575">
    <property type="entry name" value="PROTEIN HID1"/>
    <property type="match status" value="1"/>
</dbReference>
<dbReference type="OrthoDB" id="432953at2759"/>
<comment type="caution">
    <text evidence="2">The sequence shown here is derived from an EMBL/GenBank/DDBJ whole genome shotgun (WGS) entry which is preliminary data.</text>
</comment>
<feature type="compositionally biased region" description="Acidic residues" evidence="1">
    <location>
        <begin position="700"/>
        <end position="712"/>
    </location>
</feature>
<reference evidence="2 3" key="1">
    <citation type="submission" date="2016-07" db="EMBL/GenBank/DDBJ databases">
        <title>Pervasive Adenine N6-methylation of Active Genes in Fungi.</title>
        <authorList>
            <consortium name="DOE Joint Genome Institute"/>
            <person name="Mondo S.J."/>
            <person name="Dannebaum R.O."/>
            <person name="Kuo R.C."/>
            <person name="Labutti K."/>
            <person name="Haridas S."/>
            <person name="Kuo A."/>
            <person name="Salamov A."/>
            <person name="Ahrendt S.R."/>
            <person name="Lipzen A."/>
            <person name="Sullivan W."/>
            <person name="Andreopoulos W.B."/>
            <person name="Clum A."/>
            <person name="Lindquist E."/>
            <person name="Daum C."/>
            <person name="Ramamoorthy G.K."/>
            <person name="Gryganskyi A."/>
            <person name="Culley D."/>
            <person name="Magnuson J.K."/>
            <person name="James T.Y."/>
            <person name="O'Malley M.A."/>
            <person name="Stajich J.E."/>
            <person name="Spatafora J.W."/>
            <person name="Visel A."/>
            <person name="Grigoriev I.V."/>
        </authorList>
    </citation>
    <scope>NUCLEOTIDE SEQUENCE [LARGE SCALE GENOMIC DNA]</scope>
    <source>
        <strain evidence="2 3">62-1032</strain>
    </source>
</reference>
<keyword evidence="3" id="KW-1185">Reference proteome</keyword>
<evidence type="ECO:0000313" key="2">
    <source>
        <dbReference type="EMBL" id="ORY88647.1"/>
    </source>
</evidence>
<organism evidence="2 3">
    <name type="scientific">Leucosporidium creatinivorum</name>
    <dbReference type="NCBI Taxonomy" id="106004"/>
    <lineage>
        <taxon>Eukaryota</taxon>
        <taxon>Fungi</taxon>
        <taxon>Dikarya</taxon>
        <taxon>Basidiomycota</taxon>
        <taxon>Pucciniomycotina</taxon>
        <taxon>Microbotryomycetes</taxon>
        <taxon>Leucosporidiales</taxon>
        <taxon>Leucosporidium</taxon>
    </lineage>
</organism>
<accession>A0A1Y2FXA6</accession>
<feature type="compositionally biased region" description="Low complexity" evidence="1">
    <location>
        <begin position="355"/>
        <end position="369"/>
    </location>
</feature>
<feature type="region of interest" description="Disordered" evidence="1">
    <location>
        <begin position="148"/>
        <end position="203"/>
    </location>
</feature>
<evidence type="ECO:0000313" key="3">
    <source>
        <dbReference type="Proteomes" id="UP000193467"/>
    </source>
</evidence>
<proteinExistence type="predicted"/>
<protein>
    <submittedName>
        <fullName evidence="2">High-temperature-induced dauer-formation protein-domain-containing protein</fullName>
    </submittedName>
</protein>
<dbReference type="GO" id="GO:0005797">
    <property type="term" value="C:Golgi medial cisterna"/>
    <property type="evidence" value="ECO:0007669"/>
    <property type="project" value="TreeGrafter"/>
</dbReference>
<evidence type="ECO:0000256" key="1">
    <source>
        <dbReference type="SAM" id="MobiDB-lite"/>
    </source>
</evidence>
<feature type="compositionally biased region" description="Basic and acidic residues" evidence="1">
    <location>
        <begin position="148"/>
        <end position="165"/>
    </location>
</feature>
<feature type="region of interest" description="Disordered" evidence="1">
    <location>
        <begin position="670"/>
        <end position="729"/>
    </location>
</feature>
<dbReference type="Proteomes" id="UP000193467">
    <property type="component" value="Unassembled WGS sequence"/>
</dbReference>
<dbReference type="STRING" id="106004.A0A1Y2FXA6"/>
<dbReference type="EMBL" id="MCGR01000009">
    <property type="protein sequence ID" value="ORY88647.1"/>
    <property type="molecule type" value="Genomic_DNA"/>
</dbReference>
<dbReference type="PANTHER" id="PTHR21575:SF12">
    <property type="entry name" value="PROTEIN HID1"/>
    <property type="match status" value="1"/>
</dbReference>
<dbReference type="GO" id="GO:0000138">
    <property type="term" value="C:Golgi trans cisterna"/>
    <property type="evidence" value="ECO:0007669"/>
    <property type="project" value="TreeGrafter"/>
</dbReference>
<name>A0A1Y2FXA6_9BASI</name>
<gene>
    <name evidence="2" type="ORF">BCR35DRAFT_329887</name>
</gene>
<feature type="compositionally biased region" description="Polar residues" evidence="1">
    <location>
        <begin position="677"/>
        <end position="692"/>
    </location>
</feature>
<sequence length="915" mass="97046">MVRMSGQDPKLEFRKPGQGVSLLSGPAIPATDPYWTPFYTLFDSPTEVHTLLDSSTLLLTVQQSPVNLATLITVLCDHLFDLLSIPSFPHPPPTPRGAEQRDLAKEALNCLRVLSRVVPFVLGPQSTEPGELEEAIFWRSEKIRVERPVSEERTRNSTEAPREAEEGQFVIDDEEEDEEDEENEATATPKPAAESSQPTEEWEEIPPLAERLLAALVDLAFVPGFTVAEECRTQDGAVVYVIWEPGIAHSPSSPLPPTPSSLLSARLEVLRLLAILLSLPSLLTPPHAFPSLPNRWREVLVGPVPGIAGAGAAAGGRLERKVVLCLLCSLLNTALGKPSCLQVLSALLVEHAPAPESSVDPSSTSTTAPTPGPSPFVEQSATMGSSSSAPSPPSNAFAFYLAKLHRSSDFDFLLSGFLALLDRGLGGSAAAPLANLGLGVGGTTGAATGTVETLVVLWRVVEGNAKFASWLAEQERVGEVLAWLVVAGLEGKDDETQLGLVRLAAFLLQSLTADQSPAFAARLNAPVELKPSLRSKYGVPGSLADFIIISLCTLIFTTSGRLSALYPAYVLTIDNISPLIKHLSAVASTRLTKLFLAFAAPGFLLMEEGNPRLIYYLLETFNNVIHFQLSDNPELVYALIRSHARFDQLSTFTLAGGVAEVRRARQEKKAAAAAAASGSNPLSTITEGRTASTPPPKEGEGEEGGEEGEDGEKEVSEKARGKMRARRTDSVSSLSVADLSLGGNGAQSSAEEGQPFVGKNGFVPTEGWVASWRGGLPLDSIHIMLAELRPLVLDLPSSTTTPLSSSTSSASAPTSAISLLSSASLSGLLPPAPPPHPRKFLASPQSVTWLASLIYGNIYLSNLELLREVEVRLFGVAQGGGGRRGLGGLMGGMQGGNPLEFVSGAARELLGRVGR</sequence>
<dbReference type="AlphaFoldDB" id="A0A1Y2FXA6"/>
<dbReference type="Pfam" id="PF12722">
    <property type="entry name" value="Hid1"/>
    <property type="match status" value="1"/>
</dbReference>
<feature type="compositionally biased region" description="Acidic residues" evidence="1">
    <location>
        <begin position="171"/>
        <end position="184"/>
    </location>
</feature>